<name>A0ABX0INP5_9FLAO</name>
<proteinExistence type="predicted"/>
<keyword evidence="2" id="KW-1185">Reference proteome</keyword>
<gene>
    <name evidence="1" type="ORF">FIA58_007040</name>
</gene>
<accession>A0ABX0INP5</accession>
<protein>
    <submittedName>
        <fullName evidence="1">Uncharacterized protein</fullName>
    </submittedName>
</protein>
<reference evidence="1 2" key="2">
    <citation type="submission" date="2019-05" db="EMBL/GenBank/DDBJ databases">
        <authorList>
            <person name="Lianzixin W."/>
        </authorList>
    </citation>
    <scope>NUCLEOTIDE SEQUENCE [LARGE SCALE GENOMIC DNA]</scope>
    <source>
        <strain evidence="1 2">EC11</strain>
    </source>
</reference>
<dbReference type="Proteomes" id="UP000817854">
    <property type="component" value="Unassembled WGS sequence"/>
</dbReference>
<evidence type="ECO:0000313" key="1">
    <source>
        <dbReference type="EMBL" id="NHN25427.1"/>
    </source>
</evidence>
<comment type="caution">
    <text evidence="1">The sequence shown here is derived from an EMBL/GenBank/DDBJ whole genome shotgun (WGS) entry which is preliminary data.</text>
</comment>
<evidence type="ECO:0000313" key="2">
    <source>
        <dbReference type="Proteomes" id="UP000817854"/>
    </source>
</evidence>
<sequence>MKGLIFLLLVIIFPSFNYQKNEKIEGIYYSVDNKFEKFSIMKLFDNGTFQYSYGLSGCQGKLTGKYFIDNKRITFKNDEIFTEVYLEKQTDSLAKITPFYPDLSIVDWKIYKNAIKPISKINTGCIVEKGKHLKK</sequence>
<dbReference type="EMBL" id="VEVQ02000004">
    <property type="protein sequence ID" value="NHN25427.1"/>
    <property type="molecule type" value="Genomic_DNA"/>
</dbReference>
<organism evidence="1 2">
    <name type="scientific">Flavobacterium jejuense</name>
    <dbReference type="NCBI Taxonomy" id="1544455"/>
    <lineage>
        <taxon>Bacteria</taxon>
        <taxon>Pseudomonadati</taxon>
        <taxon>Bacteroidota</taxon>
        <taxon>Flavobacteriia</taxon>
        <taxon>Flavobacteriales</taxon>
        <taxon>Flavobacteriaceae</taxon>
        <taxon>Flavobacterium</taxon>
    </lineage>
</organism>
<reference evidence="1 2" key="3">
    <citation type="submission" date="2020-02" db="EMBL/GenBank/DDBJ databases">
        <title>Flavobacterium profundi sp. nov., isolated from a deep-sea seamount.</title>
        <authorList>
            <person name="Zhang D.-C."/>
        </authorList>
    </citation>
    <scope>NUCLEOTIDE SEQUENCE [LARGE SCALE GENOMIC DNA]</scope>
    <source>
        <strain evidence="1 2">EC11</strain>
    </source>
</reference>
<dbReference type="RefSeq" id="WP_140961583.1">
    <property type="nucleotide sequence ID" value="NZ_VEVQ02000004.1"/>
</dbReference>
<reference evidence="2" key="1">
    <citation type="submission" date="2019-05" db="EMBL/GenBank/DDBJ databases">
        <title>Flavobacterium profundi sp. nov., isolated from a deep-sea seamount.</title>
        <authorList>
            <person name="Zhang D.-C."/>
        </authorList>
    </citation>
    <scope>NUCLEOTIDE SEQUENCE [LARGE SCALE GENOMIC DNA]</scope>
    <source>
        <strain evidence="2">EC11</strain>
    </source>
</reference>